<evidence type="ECO:0000313" key="2">
    <source>
        <dbReference type="Proteomes" id="UP000829447"/>
    </source>
</evidence>
<gene>
    <name evidence="1" type="ORF">PGIGA_G00029270</name>
</gene>
<organism evidence="1 2">
    <name type="scientific">Pangasianodon gigas</name>
    <name type="common">Mekong giant catfish</name>
    <name type="synonym">Pangasius gigas</name>
    <dbReference type="NCBI Taxonomy" id="30993"/>
    <lineage>
        <taxon>Eukaryota</taxon>
        <taxon>Metazoa</taxon>
        <taxon>Chordata</taxon>
        <taxon>Craniata</taxon>
        <taxon>Vertebrata</taxon>
        <taxon>Euteleostomi</taxon>
        <taxon>Actinopterygii</taxon>
        <taxon>Neopterygii</taxon>
        <taxon>Teleostei</taxon>
        <taxon>Ostariophysi</taxon>
        <taxon>Siluriformes</taxon>
        <taxon>Pangasiidae</taxon>
        <taxon>Pangasianodon</taxon>
    </lineage>
</organism>
<sequence>MTVGIVSNTLALFILLKAYHRLRMKSKASFLLFASGLVVTDFLGHLINGSLALYVYALNKEWESFDPKQVLCGFFGICMSFFGLSPLLLGGVMAVERCIGVTRPLFHTTALTSYHINRLLALTWILALLVALLPVLVWRPYQVQGSRSWCFYRLVGIRDWLDMLLPMIFSVLGLLALLVSFVCNTVTGFTLLWSRMHREHDHHCSRKSSLHSEMICQLLAIMMVSCVCWGPFLVTIIITSLQEKGEDAYSYLLLTVRLATWNQILDPWVYILLRKAVLKRLFLLAQRFHSPCQKHGPEHRWRFSALGSSVNASSSVKEDNMNQEKLAKLQAQVRIGGKGTARRKKKVVHRTATADDKKLQSSLKKLAVNNIAGIEEVNMIKDDGTVIHFNNPKVQASLSANTFAITGHAETKQLTEMLPGILSQLGADSLTSLRKLAEQFPRQVLDNKAPKAEDIDEEDDDVPDLVENFDEASKNEAN</sequence>
<name>A0ACC5WXG0_PANGG</name>
<dbReference type="Proteomes" id="UP000829447">
    <property type="component" value="Linkage Group LG11"/>
</dbReference>
<dbReference type="EMBL" id="CM040464">
    <property type="protein sequence ID" value="MCI4383692.1"/>
    <property type="molecule type" value="Genomic_DNA"/>
</dbReference>
<keyword evidence="2" id="KW-1185">Reference proteome</keyword>
<evidence type="ECO:0000313" key="1">
    <source>
        <dbReference type="EMBL" id="MCI4383692.1"/>
    </source>
</evidence>
<accession>A0ACC5WXG0</accession>
<comment type="caution">
    <text evidence="1">The sequence shown here is derived from an EMBL/GenBank/DDBJ whole genome shotgun (WGS) entry which is preliminary data.</text>
</comment>
<proteinExistence type="predicted"/>
<protein>
    <submittedName>
        <fullName evidence="1">Uncharacterized protein</fullName>
    </submittedName>
</protein>
<reference evidence="1 2" key="1">
    <citation type="journal article" date="2022" name="bioRxiv">
        <title>An ancient truncated duplication of the anti-Mullerian hormone receptor type 2 gene is a potential conserved master sex determinant in the Pangasiidae catfish family.</title>
        <authorList>
            <person name="Wen M."/>
            <person name="Pan Q."/>
            <person name="Jouanno E."/>
            <person name="Montfort J."/>
            <person name="Zahm M."/>
            <person name="Cabau C."/>
            <person name="Klopp C."/>
            <person name="Iampietro C."/>
            <person name="Roques C."/>
            <person name="Bouchez O."/>
            <person name="Castinel A."/>
            <person name="Donnadieu C."/>
            <person name="Parrinello H."/>
            <person name="Poncet C."/>
            <person name="Belmonte E."/>
            <person name="Gautier V."/>
            <person name="Avarre J.-C."/>
            <person name="Dugue R."/>
            <person name="Gustiano R."/>
            <person name="Ha T.T.T."/>
            <person name="Campet M."/>
            <person name="Sriphairoj K."/>
            <person name="Ribolli J."/>
            <person name="de Almeida F.L."/>
            <person name="Desvignes T."/>
            <person name="Postlethwait J.H."/>
            <person name="Bucao C.F."/>
            <person name="Robinson-Rechavi M."/>
            <person name="Bobe J."/>
            <person name="Herpin A."/>
            <person name="Guiguen Y."/>
        </authorList>
    </citation>
    <scope>NUCLEOTIDE SEQUENCE [LARGE SCALE GENOMIC DNA]</scope>
    <source>
        <strain evidence="1">YG-Dec2019</strain>
    </source>
</reference>